<name>A0A432Z678_9GAMM</name>
<protein>
    <recommendedName>
        <fullName evidence="2">Metallo-beta-lactamase domain-containing protein</fullName>
    </recommendedName>
</protein>
<comment type="caution">
    <text evidence="3">The sequence shown here is derived from an EMBL/GenBank/DDBJ whole genome shotgun (WGS) entry which is preliminary data.</text>
</comment>
<evidence type="ECO:0000256" key="1">
    <source>
        <dbReference type="ARBA" id="ARBA00022801"/>
    </source>
</evidence>
<dbReference type="OrthoDB" id="9805728at2"/>
<feature type="domain" description="Metallo-beta-lactamase" evidence="2">
    <location>
        <begin position="20"/>
        <end position="219"/>
    </location>
</feature>
<dbReference type="SUPFAM" id="SSF56281">
    <property type="entry name" value="Metallo-hydrolase/oxidoreductase"/>
    <property type="match status" value="1"/>
</dbReference>
<evidence type="ECO:0000313" key="3">
    <source>
        <dbReference type="EMBL" id="RUO73402.1"/>
    </source>
</evidence>
<dbReference type="Pfam" id="PF12706">
    <property type="entry name" value="Lactamase_B_2"/>
    <property type="match status" value="1"/>
</dbReference>
<keyword evidence="1" id="KW-0378">Hydrolase</keyword>
<dbReference type="GO" id="GO:0016787">
    <property type="term" value="F:hydrolase activity"/>
    <property type="evidence" value="ECO:0007669"/>
    <property type="project" value="UniProtKB-KW"/>
</dbReference>
<organism evidence="3 4">
    <name type="scientific">Idiomarina ramblicola</name>
    <dbReference type="NCBI Taxonomy" id="263724"/>
    <lineage>
        <taxon>Bacteria</taxon>
        <taxon>Pseudomonadati</taxon>
        <taxon>Pseudomonadota</taxon>
        <taxon>Gammaproteobacteria</taxon>
        <taxon>Alteromonadales</taxon>
        <taxon>Idiomarinaceae</taxon>
        <taxon>Idiomarina</taxon>
    </lineage>
</organism>
<dbReference type="PANTHER" id="PTHR43546:SF9">
    <property type="entry name" value="L-ASCORBATE-6-PHOSPHATE LACTONASE ULAG-RELATED"/>
    <property type="match status" value="1"/>
</dbReference>
<keyword evidence="4" id="KW-1185">Reference proteome</keyword>
<dbReference type="RefSeq" id="WP_126780072.1">
    <property type="nucleotide sequence ID" value="NZ_PIQC01000001.1"/>
</dbReference>
<evidence type="ECO:0000313" key="4">
    <source>
        <dbReference type="Proteomes" id="UP000288058"/>
    </source>
</evidence>
<reference evidence="4" key="1">
    <citation type="journal article" date="2018" name="Front. Microbiol.">
        <title>Genome-Based Analysis Reveals the Taxonomy and Diversity of the Family Idiomarinaceae.</title>
        <authorList>
            <person name="Liu Y."/>
            <person name="Lai Q."/>
            <person name="Shao Z."/>
        </authorList>
    </citation>
    <scope>NUCLEOTIDE SEQUENCE [LARGE SCALE GENOMIC DNA]</scope>
    <source>
        <strain evidence="4">R22</strain>
    </source>
</reference>
<dbReference type="InterPro" id="IPR036866">
    <property type="entry name" value="RibonucZ/Hydroxyglut_hydro"/>
</dbReference>
<dbReference type="AlphaFoldDB" id="A0A432Z678"/>
<dbReference type="Gene3D" id="3.60.15.10">
    <property type="entry name" value="Ribonuclease Z/Hydroxyacylglutathione hydrolase-like"/>
    <property type="match status" value="1"/>
</dbReference>
<dbReference type="InterPro" id="IPR050114">
    <property type="entry name" value="UPF0173_UPF0282_UlaG_hydrolase"/>
</dbReference>
<evidence type="ECO:0000259" key="2">
    <source>
        <dbReference type="Pfam" id="PF12706"/>
    </source>
</evidence>
<proteinExistence type="predicted"/>
<sequence>MKFTQIRNATLKLIFAGKTFLIDPMLAEKGRYPGFEGTLNSHLRNPTVGLPLSMDEILDVDAVIVTHTHPDHWDEVAVQSIPKDKLIFVQHEADAHVLKEQGFMNLQILTENTEFEGMALHKTPGQHGSDVTLSMARDVLGEVCGVVFKHDGEKTLYLAGDTVWNAYVENSLKQYQPEVVILNAGDAQIPQLGSIIMDKEDVYQVHKAAPEATLIASHMESVNHAALSRVELRQFLVEKSITNSVLVPEDGESYSF</sequence>
<dbReference type="Proteomes" id="UP000288058">
    <property type="component" value="Unassembled WGS sequence"/>
</dbReference>
<dbReference type="InterPro" id="IPR001279">
    <property type="entry name" value="Metallo-B-lactamas"/>
</dbReference>
<gene>
    <name evidence="3" type="ORF">CWI78_02885</name>
</gene>
<dbReference type="EMBL" id="PIQC01000001">
    <property type="protein sequence ID" value="RUO73402.1"/>
    <property type="molecule type" value="Genomic_DNA"/>
</dbReference>
<dbReference type="PANTHER" id="PTHR43546">
    <property type="entry name" value="UPF0173 METAL-DEPENDENT HYDROLASE MJ1163-RELATED"/>
    <property type="match status" value="1"/>
</dbReference>
<accession>A0A432Z678</accession>